<evidence type="ECO:0000313" key="10">
    <source>
        <dbReference type="EMBL" id="RMY24786.1"/>
    </source>
</evidence>
<dbReference type="OrthoDB" id="444631at2759"/>
<dbReference type="PANTHER" id="PTHR33048:SF47">
    <property type="entry name" value="INTEGRAL MEMBRANE PROTEIN-RELATED"/>
    <property type="match status" value="1"/>
</dbReference>
<keyword evidence="3 7" id="KW-1133">Transmembrane helix</keyword>
<comment type="subcellular location">
    <subcellularLocation>
        <location evidence="1">Membrane</location>
        <topology evidence="1">Multi-pass membrane protein</topology>
    </subcellularLocation>
</comment>
<proteinExistence type="inferred from homology"/>
<keyword evidence="4 7" id="KW-0472">Membrane</keyword>
<reference evidence="11 12" key="1">
    <citation type="journal article" date="2018" name="BMC Genomics">
        <title>Genomic evidence for intraspecific hybridization in a clonal and extremely halotolerant yeast.</title>
        <authorList>
            <person name="Gostincar C."/>
            <person name="Stajich J.E."/>
            <person name="Zupancic J."/>
            <person name="Zalar P."/>
            <person name="Gunde-Cimerman N."/>
        </authorList>
    </citation>
    <scope>NUCLEOTIDE SEQUENCE [LARGE SCALE GENOMIC DNA]</scope>
    <source>
        <strain evidence="10 12">EXF-6651</strain>
        <strain evidence="9 11">EXF-6669</strain>
    </source>
</reference>
<evidence type="ECO:0000256" key="2">
    <source>
        <dbReference type="ARBA" id="ARBA00022692"/>
    </source>
</evidence>
<evidence type="ECO:0000256" key="7">
    <source>
        <dbReference type="SAM" id="Phobius"/>
    </source>
</evidence>
<feature type="transmembrane region" description="Helical" evidence="7">
    <location>
        <begin position="122"/>
        <end position="144"/>
    </location>
</feature>
<dbReference type="Pfam" id="PF20684">
    <property type="entry name" value="Fung_rhodopsin"/>
    <property type="match status" value="1"/>
</dbReference>
<feature type="domain" description="Rhodopsin" evidence="8">
    <location>
        <begin position="140"/>
        <end position="380"/>
    </location>
</feature>
<dbReference type="VEuPathDB" id="FungiDB:BTJ68_07264"/>
<comment type="similarity">
    <text evidence="5">Belongs to the SAT4 family.</text>
</comment>
<evidence type="ECO:0000256" key="5">
    <source>
        <dbReference type="ARBA" id="ARBA00038359"/>
    </source>
</evidence>
<dbReference type="PANTHER" id="PTHR33048">
    <property type="entry name" value="PTH11-LIKE INTEGRAL MEMBRANE PROTEIN (AFU_ORTHOLOGUE AFUA_5G11245)"/>
    <property type="match status" value="1"/>
</dbReference>
<organism evidence="10 12">
    <name type="scientific">Hortaea werneckii</name>
    <name type="common">Black yeast</name>
    <name type="synonym">Cladosporium werneckii</name>
    <dbReference type="NCBI Taxonomy" id="91943"/>
    <lineage>
        <taxon>Eukaryota</taxon>
        <taxon>Fungi</taxon>
        <taxon>Dikarya</taxon>
        <taxon>Ascomycota</taxon>
        <taxon>Pezizomycotina</taxon>
        <taxon>Dothideomycetes</taxon>
        <taxon>Dothideomycetidae</taxon>
        <taxon>Mycosphaerellales</taxon>
        <taxon>Teratosphaeriaceae</taxon>
        <taxon>Hortaea</taxon>
    </lineage>
</organism>
<evidence type="ECO:0000259" key="8">
    <source>
        <dbReference type="Pfam" id="PF20684"/>
    </source>
</evidence>
<dbReference type="GO" id="GO:0016020">
    <property type="term" value="C:membrane"/>
    <property type="evidence" value="ECO:0007669"/>
    <property type="project" value="UniProtKB-SubCell"/>
</dbReference>
<dbReference type="EMBL" id="QWIL01001473">
    <property type="protein sequence ID" value="RMY02864.1"/>
    <property type="molecule type" value="Genomic_DNA"/>
</dbReference>
<feature type="transmembrane region" description="Helical" evidence="7">
    <location>
        <begin position="283"/>
        <end position="305"/>
    </location>
</feature>
<feature type="transmembrane region" description="Helical" evidence="7">
    <location>
        <begin position="156"/>
        <end position="178"/>
    </location>
</feature>
<dbReference type="Proteomes" id="UP000276864">
    <property type="component" value="Unassembled WGS sequence"/>
</dbReference>
<accession>A0A3M7AB53</accession>
<evidence type="ECO:0000256" key="6">
    <source>
        <dbReference type="SAM" id="MobiDB-lite"/>
    </source>
</evidence>
<gene>
    <name evidence="10" type="ORF">D0866_11298</name>
    <name evidence="9" type="ORF">D0867_10898</name>
</gene>
<dbReference type="EMBL" id="QWIM01001519">
    <property type="protein sequence ID" value="RMY24786.1"/>
    <property type="molecule type" value="Genomic_DNA"/>
</dbReference>
<evidence type="ECO:0000256" key="3">
    <source>
        <dbReference type="ARBA" id="ARBA00022989"/>
    </source>
</evidence>
<evidence type="ECO:0000313" key="12">
    <source>
        <dbReference type="Proteomes" id="UP000276864"/>
    </source>
</evidence>
<keyword evidence="2 7" id="KW-0812">Transmembrane</keyword>
<dbReference type="InterPro" id="IPR049326">
    <property type="entry name" value="Rhodopsin_dom_fungi"/>
</dbReference>
<protein>
    <recommendedName>
        <fullName evidence="8">Rhodopsin domain-containing protein</fullName>
    </recommendedName>
</protein>
<sequence>MFCALDSVYGSDSIDADDQLDNQVASSHFRTDPSAKASAEPKALPRIYWQGKVSSGQGLDEEETFALRLRIYLEQGFLTPMAWLYTILYYYLPVGPYGLAPAVDMAKAGKSYKLSGHASQDAVYGTAIAFAILAGLSVVARIITRIFIVKRAGVDDAFAVVGFVFSIVMTIGICKQALYGMGLHWQSLPKTWLSPALAWYWAFMWNYYAALVFTKLSILCQYLRIFPHSWFRKTCWFLIAFITVWGLWAFFSAIFMCNPISAFWDLNIFAWDQPQCLDRATVWYFNGAINFVTDCIIAAMPLPLIHSLELPRRQKMILTVIFGAGYVVCVISVLRLIYVYPISTATDVTWESPLAAIWSAVETNTGIICCSAPTLKGCIAKYFPKLLNSIRSQPVDSENSMGMEKFGISGNSSQSYRCHVVAELPAAKTKKPEVHTTVLKWMPSRKTESRKPISMCYGGADSRDSSMEVFEITDKCPSPEPEIEVSRSVHQTSEDVSRPAHQFSEMAQDQYDDFQRL</sequence>
<feature type="region of interest" description="Disordered" evidence="6">
    <location>
        <begin position="476"/>
        <end position="517"/>
    </location>
</feature>
<dbReference type="Proteomes" id="UP000271337">
    <property type="component" value="Unassembled WGS sequence"/>
</dbReference>
<dbReference type="InterPro" id="IPR052337">
    <property type="entry name" value="SAT4-like"/>
</dbReference>
<feature type="transmembrane region" description="Helical" evidence="7">
    <location>
        <begin position="235"/>
        <end position="263"/>
    </location>
</feature>
<evidence type="ECO:0000313" key="11">
    <source>
        <dbReference type="Proteomes" id="UP000271337"/>
    </source>
</evidence>
<comment type="caution">
    <text evidence="10">The sequence shown here is derived from an EMBL/GenBank/DDBJ whole genome shotgun (WGS) entry which is preliminary data.</text>
</comment>
<feature type="transmembrane region" description="Helical" evidence="7">
    <location>
        <begin position="317"/>
        <end position="338"/>
    </location>
</feature>
<feature type="transmembrane region" description="Helical" evidence="7">
    <location>
        <begin position="71"/>
        <end position="92"/>
    </location>
</feature>
<evidence type="ECO:0000256" key="1">
    <source>
        <dbReference type="ARBA" id="ARBA00004141"/>
    </source>
</evidence>
<name>A0A3M7AB53_HORWE</name>
<dbReference type="AlphaFoldDB" id="A0A3M7AB53"/>
<evidence type="ECO:0000313" key="9">
    <source>
        <dbReference type="EMBL" id="RMY02864.1"/>
    </source>
</evidence>
<feature type="compositionally biased region" description="Basic and acidic residues" evidence="6">
    <location>
        <begin position="484"/>
        <end position="498"/>
    </location>
</feature>
<evidence type="ECO:0000256" key="4">
    <source>
        <dbReference type="ARBA" id="ARBA00023136"/>
    </source>
</evidence>
<feature type="transmembrane region" description="Helical" evidence="7">
    <location>
        <begin position="198"/>
        <end position="223"/>
    </location>
</feature>